<dbReference type="AlphaFoldDB" id="A0A1F5ZT52"/>
<evidence type="ECO:0000313" key="4">
    <source>
        <dbReference type="EMBL" id="OGG15601.1"/>
    </source>
</evidence>
<feature type="domain" description="Glycosyltransferase 2-like" evidence="3">
    <location>
        <begin position="34"/>
        <end position="132"/>
    </location>
</feature>
<keyword evidence="2" id="KW-0472">Membrane</keyword>
<proteinExistence type="predicted"/>
<evidence type="ECO:0000313" key="5">
    <source>
        <dbReference type="Proteomes" id="UP000176923"/>
    </source>
</evidence>
<feature type="region of interest" description="Disordered" evidence="1">
    <location>
        <begin position="1"/>
        <end position="25"/>
    </location>
</feature>
<dbReference type="CDD" id="cd00761">
    <property type="entry name" value="Glyco_tranf_GTA_type"/>
    <property type="match status" value="1"/>
</dbReference>
<dbReference type="Pfam" id="PF00535">
    <property type="entry name" value="Glycos_transf_2"/>
    <property type="match status" value="1"/>
</dbReference>
<dbReference type="Proteomes" id="UP000176923">
    <property type="component" value="Unassembled WGS sequence"/>
</dbReference>
<dbReference type="EMBL" id="MFJL01000022">
    <property type="protein sequence ID" value="OGG15601.1"/>
    <property type="molecule type" value="Genomic_DNA"/>
</dbReference>
<sequence length="329" mass="39036">MRIKKRKYRHGESDRRDSQKEKSYTKEEKSVEFSIIIPTHNAGRSIENLLSNLITYSKKYNIEIILIDSESTDQTIPIINSFQLKFSRITLVKIRKKDFNHGLTRNDGVRLAKGKYIIFMSQDVSLVNDSFFKFFRNDLKSDSKTVAVFGKHIPYPKTPIIQKIEQQCRFEELDYYANSEPLFQDIINPFTPLSEDSKILWYSLFNTFSCYKSEYLKKNPFSKTNYGEDILMGKNIIDKGLTKVYDPRCIILHSHSLNLFQYLSVQIRDHSFRSKRLNLKAKSKLFLKAKKIIELKENVFKKNFMLIQLGFYYILKMFLYPLYLFRVFD</sequence>
<evidence type="ECO:0000256" key="2">
    <source>
        <dbReference type="SAM" id="Phobius"/>
    </source>
</evidence>
<feature type="compositionally biased region" description="Basic and acidic residues" evidence="1">
    <location>
        <begin position="10"/>
        <end position="25"/>
    </location>
</feature>
<dbReference type="STRING" id="1798382.A3D77_02800"/>
<evidence type="ECO:0000256" key="1">
    <source>
        <dbReference type="SAM" id="MobiDB-lite"/>
    </source>
</evidence>
<dbReference type="PANTHER" id="PTHR22916">
    <property type="entry name" value="GLYCOSYLTRANSFERASE"/>
    <property type="match status" value="1"/>
</dbReference>
<keyword evidence="2" id="KW-0812">Transmembrane</keyword>
<protein>
    <recommendedName>
        <fullName evidence="3">Glycosyltransferase 2-like domain-containing protein</fullName>
    </recommendedName>
</protein>
<name>A0A1F5ZT52_9BACT</name>
<organism evidence="4 5">
    <name type="scientific">Candidatus Gottesmanbacteria bacterium RIFCSPHIGHO2_02_FULL_39_11</name>
    <dbReference type="NCBI Taxonomy" id="1798382"/>
    <lineage>
        <taxon>Bacteria</taxon>
        <taxon>Candidatus Gottesmaniibacteriota</taxon>
    </lineage>
</organism>
<dbReference type="InterPro" id="IPR029044">
    <property type="entry name" value="Nucleotide-diphossugar_trans"/>
</dbReference>
<evidence type="ECO:0000259" key="3">
    <source>
        <dbReference type="Pfam" id="PF00535"/>
    </source>
</evidence>
<dbReference type="SUPFAM" id="SSF53448">
    <property type="entry name" value="Nucleotide-diphospho-sugar transferases"/>
    <property type="match status" value="1"/>
</dbReference>
<accession>A0A1F5ZT52</accession>
<dbReference type="GO" id="GO:0016758">
    <property type="term" value="F:hexosyltransferase activity"/>
    <property type="evidence" value="ECO:0007669"/>
    <property type="project" value="UniProtKB-ARBA"/>
</dbReference>
<dbReference type="InterPro" id="IPR001173">
    <property type="entry name" value="Glyco_trans_2-like"/>
</dbReference>
<gene>
    <name evidence="4" type="ORF">A3D77_02800</name>
</gene>
<dbReference type="PANTHER" id="PTHR22916:SF3">
    <property type="entry name" value="UDP-GLCNAC:BETAGAL BETA-1,3-N-ACETYLGLUCOSAMINYLTRANSFERASE-LIKE PROTEIN 1"/>
    <property type="match status" value="1"/>
</dbReference>
<keyword evidence="2" id="KW-1133">Transmembrane helix</keyword>
<comment type="caution">
    <text evidence="4">The sequence shown here is derived from an EMBL/GenBank/DDBJ whole genome shotgun (WGS) entry which is preliminary data.</text>
</comment>
<reference evidence="4 5" key="1">
    <citation type="journal article" date="2016" name="Nat. Commun.">
        <title>Thousands of microbial genomes shed light on interconnected biogeochemical processes in an aquifer system.</title>
        <authorList>
            <person name="Anantharaman K."/>
            <person name="Brown C.T."/>
            <person name="Hug L.A."/>
            <person name="Sharon I."/>
            <person name="Castelle C.J."/>
            <person name="Probst A.J."/>
            <person name="Thomas B.C."/>
            <person name="Singh A."/>
            <person name="Wilkins M.J."/>
            <person name="Karaoz U."/>
            <person name="Brodie E.L."/>
            <person name="Williams K.H."/>
            <person name="Hubbard S.S."/>
            <person name="Banfield J.F."/>
        </authorList>
    </citation>
    <scope>NUCLEOTIDE SEQUENCE [LARGE SCALE GENOMIC DNA]</scope>
</reference>
<feature type="transmembrane region" description="Helical" evidence="2">
    <location>
        <begin position="304"/>
        <end position="323"/>
    </location>
</feature>
<dbReference type="Gene3D" id="3.90.550.10">
    <property type="entry name" value="Spore Coat Polysaccharide Biosynthesis Protein SpsA, Chain A"/>
    <property type="match status" value="1"/>
</dbReference>